<proteinExistence type="predicted"/>
<feature type="domain" description="DUF397" evidence="2">
    <location>
        <begin position="14"/>
        <end position="62"/>
    </location>
</feature>
<evidence type="ECO:0000313" key="3">
    <source>
        <dbReference type="EMBL" id="MFC5223996.1"/>
    </source>
</evidence>
<comment type="caution">
    <text evidence="3">The sequence shown here is derived from an EMBL/GenBank/DDBJ whole genome shotgun (WGS) entry which is preliminary data.</text>
</comment>
<gene>
    <name evidence="3" type="ORF">ACFPN6_05140</name>
</gene>
<accession>A0ABW0D3B8</accession>
<sequence length="68" mass="7142">MTSKSSDQSDSDLGWIKSSHSTSDGPSCVEIAATPGTIHVRDSKNPNGPRLALTPTTWAAFLPYASGH</sequence>
<feature type="region of interest" description="Disordered" evidence="1">
    <location>
        <begin position="1"/>
        <end position="28"/>
    </location>
</feature>
<reference evidence="4" key="1">
    <citation type="journal article" date="2019" name="Int. J. Syst. Evol. Microbiol.">
        <title>The Global Catalogue of Microorganisms (GCM) 10K type strain sequencing project: providing services to taxonomists for standard genome sequencing and annotation.</title>
        <authorList>
            <consortium name="The Broad Institute Genomics Platform"/>
            <consortium name="The Broad Institute Genome Sequencing Center for Infectious Disease"/>
            <person name="Wu L."/>
            <person name="Ma J."/>
        </authorList>
    </citation>
    <scope>NUCLEOTIDE SEQUENCE [LARGE SCALE GENOMIC DNA]</scope>
    <source>
        <strain evidence="4">CCM 8479</strain>
    </source>
</reference>
<protein>
    <submittedName>
        <fullName evidence="3">DUF397 domain-containing protein</fullName>
    </submittedName>
</protein>
<dbReference type="RefSeq" id="WP_344645070.1">
    <property type="nucleotide sequence ID" value="NZ_BAAASS010000012.1"/>
</dbReference>
<organism evidence="3 4">
    <name type="scientific">Streptomyces fimbriatus</name>
    <dbReference type="NCBI Taxonomy" id="68197"/>
    <lineage>
        <taxon>Bacteria</taxon>
        <taxon>Bacillati</taxon>
        <taxon>Actinomycetota</taxon>
        <taxon>Actinomycetes</taxon>
        <taxon>Kitasatosporales</taxon>
        <taxon>Streptomycetaceae</taxon>
        <taxon>Streptomyces</taxon>
    </lineage>
</organism>
<evidence type="ECO:0000259" key="2">
    <source>
        <dbReference type="Pfam" id="PF04149"/>
    </source>
</evidence>
<dbReference type="EMBL" id="JBHSKL010000004">
    <property type="protein sequence ID" value="MFC5223996.1"/>
    <property type="molecule type" value="Genomic_DNA"/>
</dbReference>
<evidence type="ECO:0000313" key="4">
    <source>
        <dbReference type="Proteomes" id="UP001596156"/>
    </source>
</evidence>
<keyword evidence="4" id="KW-1185">Reference proteome</keyword>
<dbReference type="Pfam" id="PF04149">
    <property type="entry name" value="DUF397"/>
    <property type="match status" value="1"/>
</dbReference>
<dbReference type="Proteomes" id="UP001596156">
    <property type="component" value="Unassembled WGS sequence"/>
</dbReference>
<dbReference type="InterPro" id="IPR007278">
    <property type="entry name" value="DUF397"/>
</dbReference>
<evidence type="ECO:0000256" key="1">
    <source>
        <dbReference type="SAM" id="MobiDB-lite"/>
    </source>
</evidence>
<name>A0ABW0D3B8_STRFI</name>